<name>A0A506U8K7_9HYPH</name>
<evidence type="ECO:0000313" key="2">
    <source>
        <dbReference type="Proteomes" id="UP000318801"/>
    </source>
</evidence>
<dbReference type="OrthoDB" id="7916272at2"/>
<dbReference type="RefSeq" id="WP_141149400.1">
    <property type="nucleotide sequence ID" value="NZ_VHLG01000008.1"/>
</dbReference>
<sequence length="83" mass="8680">MNPTSKQGGLDQPFWFGAPVVPDDDTDLPQASTLYLGQGGDICGITRGGTEVTLKNHPTGYVLGVFARVKASGTTASDIVALW</sequence>
<proteinExistence type="predicted"/>
<dbReference type="EMBL" id="VHLG01000008">
    <property type="protein sequence ID" value="TPW29676.1"/>
    <property type="molecule type" value="Genomic_DNA"/>
</dbReference>
<protein>
    <submittedName>
        <fullName evidence="1">Uncharacterized protein</fullName>
    </submittedName>
</protein>
<reference evidence="1 2" key="1">
    <citation type="submission" date="2019-06" db="EMBL/GenBank/DDBJ databases">
        <authorList>
            <person name="Li M."/>
        </authorList>
    </citation>
    <scope>NUCLEOTIDE SEQUENCE [LARGE SCALE GENOMIC DNA]</scope>
    <source>
        <strain evidence="1 2">BGMRC2036</strain>
    </source>
</reference>
<dbReference type="AlphaFoldDB" id="A0A506U8K7"/>
<comment type="caution">
    <text evidence="1">The sequence shown here is derived from an EMBL/GenBank/DDBJ whole genome shotgun (WGS) entry which is preliminary data.</text>
</comment>
<gene>
    <name evidence="1" type="ORF">FJU08_12725</name>
</gene>
<accession>A0A506U8K7</accession>
<dbReference type="Proteomes" id="UP000318801">
    <property type="component" value="Unassembled WGS sequence"/>
</dbReference>
<keyword evidence="2" id="KW-1185">Reference proteome</keyword>
<evidence type="ECO:0000313" key="1">
    <source>
        <dbReference type="EMBL" id="TPW29676.1"/>
    </source>
</evidence>
<organism evidence="1 2">
    <name type="scientific">Martelella alba</name>
    <dbReference type="NCBI Taxonomy" id="2590451"/>
    <lineage>
        <taxon>Bacteria</taxon>
        <taxon>Pseudomonadati</taxon>
        <taxon>Pseudomonadota</taxon>
        <taxon>Alphaproteobacteria</taxon>
        <taxon>Hyphomicrobiales</taxon>
        <taxon>Aurantimonadaceae</taxon>
        <taxon>Martelella</taxon>
    </lineage>
</organism>